<accession>A0A068R013</accession>
<organism evidence="1 2">
    <name type="scientific">Xenorhabdus doucetiae</name>
    <dbReference type="NCBI Taxonomy" id="351671"/>
    <lineage>
        <taxon>Bacteria</taxon>
        <taxon>Pseudomonadati</taxon>
        <taxon>Pseudomonadota</taxon>
        <taxon>Gammaproteobacteria</taxon>
        <taxon>Enterobacterales</taxon>
        <taxon>Morganellaceae</taxon>
        <taxon>Xenorhabdus</taxon>
    </lineage>
</organism>
<proteinExistence type="predicted"/>
<sequence>MRVIHQLAVEVEQRPAFIAGQADRFNGKLGAQPVLRGKESGADAFRHGQLFHHIRAEEAVKLAQGHDMAINTKHVPIVNKNEGIFGEKTIYGVS</sequence>
<protein>
    <submittedName>
        <fullName evidence="1">Uncharacterized protein</fullName>
    </submittedName>
</protein>
<evidence type="ECO:0000313" key="2">
    <source>
        <dbReference type="Proteomes" id="UP000032721"/>
    </source>
</evidence>
<evidence type="ECO:0000313" key="1">
    <source>
        <dbReference type="EMBL" id="CDG19425.1"/>
    </source>
</evidence>
<dbReference type="KEGG" id="xdo:XDD1_3740"/>
<dbReference type="EMBL" id="FO704550">
    <property type="protein sequence ID" value="CDG19425.1"/>
    <property type="molecule type" value="Genomic_DNA"/>
</dbReference>
<reference evidence="1 2" key="1">
    <citation type="submission" date="2013-07" db="EMBL/GenBank/DDBJ databases">
        <authorList>
            <person name="Genoscope - CEA"/>
        </authorList>
    </citation>
    <scope>NUCLEOTIDE SEQUENCE [LARGE SCALE GENOMIC DNA]</scope>
    <source>
        <strain evidence="2">FRM16 / DSM 17909</strain>
    </source>
</reference>
<dbReference type="HOGENOM" id="CLU_2385420_0_0_6"/>
<dbReference type="Proteomes" id="UP000032721">
    <property type="component" value="Chromosome"/>
</dbReference>
<gene>
    <name evidence="1" type="ORF">XDD1_3740</name>
</gene>
<dbReference type="AlphaFoldDB" id="A0A068R013"/>
<name>A0A068R013_9GAMM</name>